<dbReference type="EMBL" id="MAYM02000914">
    <property type="protein sequence ID" value="RLN31848.1"/>
    <property type="molecule type" value="Genomic_DNA"/>
</dbReference>
<sequence length="939" mass="104423">MPAKNALFSPAPFLSFAMASNDVDFRALYQSSLKLTTSLGELGIPRLEKRLEQLDDASRAFNSQSSSGLSSGRKRPAAAGADKANFLLAAKGIDAEKLSKELQSFEIAPEFEPETPLGETDLEGYLAHHHEMIVLTAIEDVNQRTVETTHDRMNRAMIDDFEEAKQRLLEDLGGAKQLGIRNYPRVLEADEAAGNIFSSGAREKRQALEPASGLGLSGAAFAGQPRFQDSTGPGFFSSSGLPAPLHMSQLQVENAMSEEMKQYYSVIRELNSSRVPNTRSQFDMARCFQRVCAENVSASVTGSKWEAVLKCWQLVNNMLVGGDASKAGVSKIAEREFATVREGSDEAQRTLLQHRFAFGARVFMENQFRSFVQQTVQKNNLATGGVPDVVSTIRAFVRHLHSSRYAANGSGSSTNVDNIWAVVYYCLRCGADQEAVDLVTKGSRSGDDFPIDADVLCALRYRAHQKSLYADRNANPLNAFSKQFPSEFERLVEHYHRLMSSSIDAVSVINPFERCVVNLLCFGNVNASEPRILTTVEDYLWQRLCFIQRVAVTSSAPDSAYTIARLSKSIQKFGPSHFEGATQPGGGNFSAFLYFEILLITQEYEKAIKYLASKGFLLEAVHFAITLNHYGLLECTSFSMGEEDETTVDLVRLVRQYIHGFQRANAAEAADYVACISDLAAKKELLAELLLDTRKFDVLAGFTNNTDGSRTRGLYDHLLKDEPEDEVKELILSAARKAEARGRPHDAFALLKSAGDIEGVIVLLNAQLSSTLSAVRAEREEWFREAKEFAEKWMRFPWVQAIANRHARTAAIAFQTLLNVSIFLEIFEKQQYEDGIAFVDELEVVPTQDSSNLALCVDRFLAFDESVRQNFHILLLGYMECLVRDADRLKTQVSGEVRRIGVSALRGKAELLVTFAGMIKFRLPSGTNERLNRMEAMIY</sequence>
<keyword evidence="9" id="KW-1185">Reference proteome</keyword>
<protein>
    <recommendedName>
        <fullName evidence="4">Nuclear pore protein</fullName>
    </recommendedName>
</protein>
<dbReference type="EMBL" id="MBDN02000041">
    <property type="protein sequence ID" value="RLN83055.1"/>
    <property type="molecule type" value="Genomic_DNA"/>
</dbReference>
<evidence type="ECO:0000313" key="8">
    <source>
        <dbReference type="EMBL" id="RLN83055.1"/>
    </source>
</evidence>
<keyword evidence="4" id="KW-0509">mRNA transport</keyword>
<comment type="similarity">
    <text evidence="2 4">Belongs to the nucleoporin interacting component (NIC) family.</text>
</comment>
<reference evidence="9 10" key="2">
    <citation type="submission" date="2018-07" db="EMBL/GenBank/DDBJ databases">
        <title>Genome sequencing of oomycete isolates from Chile give support for New Zealand origin for Phytophthora kernoviae and make available the first Nothophytophthora sp. genome.</title>
        <authorList>
            <person name="Studholme D.J."/>
            <person name="Sanfuentes E."/>
            <person name="Panda P."/>
            <person name="Hill R."/>
            <person name="Sambles C."/>
            <person name="Grant M."/>
            <person name="Williams N.M."/>
            <person name="Mcdougal R.L."/>
        </authorList>
    </citation>
    <scope>NUCLEOTIDE SEQUENCE [LARGE SCALE GENOMIC DNA]</scope>
    <source>
        <strain evidence="7">Chile2</strain>
        <strain evidence="8">Chile4</strain>
    </source>
</reference>
<evidence type="ECO:0000313" key="7">
    <source>
        <dbReference type="EMBL" id="RLN31848.1"/>
    </source>
</evidence>
<dbReference type="Proteomes" id="UP000785171">
    <property type="component" value="Unassembled WGS sequence"/>
</dbReference>
<dbReference type="InterPro" id="IPR007231">
    <property type="entry name" value="Nucleoporin_int_Nup93/Nic96"/>
</dbReference>
<evidence type="ECO:0000313" key="6">
    <source>
        <dbReference type="EMBL" id="KAG2528559.1"/>
    </source>
</evidence>
<accession>A0A3R7NK30</accession>
<keyword evidence="4" id="KW-0906">Nuclear pore complex</keyword>
<dbReference type="AlphaFoldDB" id="A0A3R7NK30"/>
<evidence type="ECO:0000313" key="5">
    <source>
        <dbReference type="EMBL" id="KAG2527131.1"/>
    </source>
</evidence>
<dbReference type="PANTHER" id="PTHR11225:SF4">
    <property type="entry name" value="NUCLEAR PORE COMPLEX PROTEIN NUP93"/>
    <property type="match status" value="1"/>
</dbReference>
<dbReference type="GO" id="GO:0005643">
    <property type="term" value="C:nuclear pore"/>
    <property type="evidence" value="ECO:0007669"/>
    <property type="project" value="UniProtKB-SubCell"/>
</dbReference>
<dbReference type="Proteomes" id="UP000285883">
    <property type="component" value="Unassembled WGS sequence"/>
</dbReference>
<keyword evidence="4" id="KW-0813">Transport</keyword>
<evidence type="ECO:0000313" key="9">
    <source>
        <dbReference type="Proteomes" id="UP000285624"/>
    </source>
</evidence>
<dbReference type="EMBL" id="JPWU03000059">
    <property type="protein sequence ID" value="KAG2528559.1"/>
    <property type="molecule type" value="Genomic_DNA"/>
</dbReference>
<evidence type="ECO:0000313" key="10">
    <source>
        <dbReference type="Proteomes" id="UP000285883"/>
    </source>
</evidence>
<keyword evidence="3 4" id="KW-0539">Nucleus</keyword>
<dbReference type="GO" id="GO:0016973">
    <property type="term" value="P:poly(A)+ mRNA export from nucleus"/>
    <property type="evidence" value="ECO:0007669"/>
    <property type="project" value="TreeGrafter"/>
</dbReference>
<organism evidence="8 9">
    <name type="scientific">Phytophthora kernoviae</name>
    <dbReference type="NCBI Taxonomy" id="325452"/>
    <lineage>
        <taxon>Eukaryota</taxon>
        <taxon>Sar</taxon>
        <taxon>Stramenopiles</taxon>
        <taxon>Oomycota</taxon>
        <taxon>Peronosporomycetes</taxon>
        <taxon>Peronosporales</taxon>
        <taxon>Peronosporaceae</taxon>
        <taxon>Phytophthora</taxon>
    </lineage>
</organism>
<comment type="subcellular location">
    <subcellularLocation>
        <location evidence="1">Nucleus envelope</location>
    </subcellularLocation>
    <subcellularLocation>
        <location evidence="4">Nucleus</location>
        <location evidence="4">Nuclear pore complex</location>
    </subcellularLocation>
</comment>
<reference evidence="5" key="1">
    <citation type="journal article" date="2015" name="Genom Data">
        <title>Genome sequences of six Phytophthora species associated with forests in New Zealand.</title>
        <authorList>
            <person name="Studholme D.J."/>
            <person name="McDougal R.L."/>
            <person name="Sambles C."/>
            <person name="Hansen E."/>
            <person name="Hardy G."/>
            <person name="Grant M."/>
            <person name="Ganley R.J."/>
            <person name="Williams N.M."/>
        </authorList>
    </citation>
    <scope>NUCLEOTIDE SEQUENCE</scope>
    <source>
        <strain evidence="5">NZFS 2646</strain>
        <strain evidence="6">NZFS 3630</strain>
    </source>
</reference>
<comment type="caution">
    <text evidence="8">The sequence shown here is derived from an EMBL/GenBank/DDBJ whole genome shotgun (WGS) entry which is preliminary data.</text>
</comment>
<dbReference type="Proteomes" id="UP000285624">
    <property type="component" value="Unassembled WGS sequence"/>
</dbReference>
<dbReference type="Pfam" id="PF04097">
    <property type="entry name" value="Nic96"/>
    <property type="match status" value="1"/>
</dbReference>
<keyword evidence="4" id="KW-0811">Translocation</keyword>
<keyword evidence="4" id="KW-0472">Membrane</keyword>
<evidence type="ECO:0000256" key="3">
    <source>
        <dbReference type="ARBA" id="ARBA00023242"/>
    </source>
</evidence>
<evidence type="ECO:0000256" key="1">
    <source>
        <dbReference type="ARBA" id="ARBA00004259"/>
    </source>
</evidence>
<name>A0A3R7NK30_9STRA</name>
<dbReference type="STRING" id="325452.A0A3R7NK30"/>
<proteinExistence type="inferred from homology"/>
<dbReference type="Proteomes" id="UP000792063">
    <property type="component" value="Unassembled WGS sequence"/>
</dbReference>
<dbReference type="GO" id="GO:0017056">
    <property type="term" value="F:structural constituent of nuclear pore"/>
    <property type="evidence" value="ECO:0007669"/>
    <property type="project" value="InterPro"/>
</dbReference>
<evidence type="ECO:0000256" key="4">
    <source>
        <dbReference type="RuleBase" id="RU364035"/>
    </source>
</evidence>
<evidence type="ECO:0000256" key="2">
    <source>
        <dbReference type="ARBA" id="ARBA00010186"/>
    </source>
</evidence>
<reference evidence="5" key="3">
    <citation type="submission" date="2020-06" db="EMBL/GenBank/DDBJ databases">
        <authorList>
            <person name="Studholme D.J."/>
        </authorList>
    </citation>
    <scope>NUCLEOTIDE SEQUENCE</scope>
    <source>
        <strain evidence="5">NZFS 2646</strain>
        <strain evidence="6">NZFS 3630</strain>
    </source>
</reference>
<gene>
    <name evidence="7" type="ORF">BBI17_000502</name>
    <name evidence="8" type="ORF">BBO99_00002432</name>
    <name evidence="5" type="ORF">JM16_001903</name>
    <name evidence="6" type="ORF">JM18_002005</name>
</gene>
<dbReference type="GO" id="GO:0006606">
    <property type="term" value="P:protein import into nucleus"/>
    <property type="evidence" value="ECO:0007669"/>
    <property type="project" value="TreeGrafter"/>
</dbReference>
<dbReference type="PANTHER" id="PTHR11225">
    <property type="entry name" value="NUCLEAR PORE COMPLEX PROTEIN NUP93 NUCLEOPORIN NUP93 DEAD EYE PROTEIN"/>
    <property type="match status" value="1"/>
</dbReference>
<dbReference type="EMBL" id="JPWV03000060">
    <property type="protein sequence ID" value="KAG2527131.1"/>
    <property type="molecule type" value="Genomic_DNA"/>
</dbReference>
<keyword evidence="4" id="KW-0653">Protein transport</keyword>